<organism evidence="1 2">
    <name type="scientific">Streptococcus thermophilus</name>
    <dbReference type="NCBI Taxonomy" id="1308"/>
    <lineage>
        <taxon>Bacteria</taxon>
        <taxon>Bacillati</taxon>
        <taxon>Bacillota</taxon>
        <taxon>Bacilli</taxon>
        <taxon>Lactobacillales</taxon>
        <taxon>Streptococcaceae</taxon>
        <taxon>Streptococcus</taxon>
    </lineage>
</organism>
<name>A0A2X3WSV6_STRTR</name>
<dbReference type="SUPFAM" id="SSF56784">
    <property type="entry name" value="HAD-like"/>
    <property type="match status" value="1"/>
</dbReference>
<reference evidence="1 2" key="1">
    <citation type="submission" date="2018-06" db="EMBL/GenBank/DDBJ databases">
        <authorList>
            <consortium name="Pathogen Informatics"/>
            <person name="Doyle S."/>
        </authorList>
    </citation>
    <scope>NUCLEOTIDE SEQUENCE [LARGE SCALE GENOMIC DNA]</scope>
    <source>
        <strain evidence="1 2">NCTC12958</strain>
    </source>
</reference>
<keyword evidence="1" id="KW-0378">Hydrolase</keyword>
<dbReference type="GO" id="GO:0016787">
    <property type="term" value="F:hydrolase activity"/>
    <property type="evidence" value="ECO:0007669"/>
    <property type="project" value="UniProtKB-KW"/>
</dbReference>
<dbReference type="Proteomes" id="UP000249634">
    <property type="component" value="Chromosome 1"/>
</dbReference>
<accession>A0A2X3WSV6</accession>
<dbReference type="InterPro" id="IPR036412">
    <property type="entry name" value="HAD-like_sf"/>
</dbReference>
<gene>
    <name evidence="1" type="ORF">NCTC12958_02159</name>
</gene>
<protein>
    <submittedName>
        <fullName evidence="1">Haloacid dehalogenase-like hydrolase</fullName>
    </submittedName>
</protein>
<evidence type="ECO:0000313" key="1">
    <source>
        <dbReference type="EMBL" id="SQF25922.1"/>
    </source>
</evidence>
<dbReference type="AlphaFoldDB" id="A0A2X3WSV6"/>
<sequence>MSKKALMNNVYKNYIFDFYGTLVDILTDEKDPALWDKLAQLYQAYGANYKGEGLRKSYAKRVALAREELIELKGVAYPEVDLAHIFNQLYVDGRPQSSCLHQLEDWGQLIAIVFRVLSRVSAY</sequence>
<proteinExistence type="predicted"/>
<dbReference type="EMBL" id="LS483339">
    <property type="protein sequence ID" value="SQF25922.1"/>
    <property type="molecule type" value="Genomic_DNA"/>
</dbReference>
<evidence type="ECO:0000313" key="2">
    <source>
        <dbReference type="Proteomes" id="UP000249634"/>
    </source>
</evidence>